<gene>
    <name evidence="1" type="ORF">BFV95_0527</name>
</gene>
<name>A0AB36FWK1_ALTMA</name>
<sequence>MEALKEFEKAVIRTLCAGHISNSTIELALNKPSDVQVKYFGCDYLISIFHDELPTNRVSISLDEFQGYWQTHVLSFIVFIENQTLTLECTNQSNVGCPEDLRQGSIKINAT</sequence>
<proteinExistence type="predicted"/>
<reference evidence="1 2" key="1">
    <citation type="submission" date="2016-09" db="EMBL/GenBank/DDBJ databases">
        <title>Draft Genome Sequence of four Alteromonas macleodii strains isolated from copper coupons and grown long-term at elevated copper levels.</title>
        <authorList>
            <person name="Cusick K."/>
            <person name="Dale J."/>
            <person name="Little B."/>
            <person name="Biffinger J."/>
        </authorList>
    </citation>
    <scope>NUCLEOTIDE SEQUENCE [LARGE SCALE GENOMIC DNA]</scope>
    <source>
        <strain evidence="1 2">KCP01</strain>
    </source>
</reference>
<evidence type="ECO:0000313" key="1">
    <source>
        <dbReference type="EMBL" id="OES33311.1"/>
    </source>
</evidence>
<protein>
    <submittedName>
        <fullName evidence="1">Uncharacterized protein</fullName>
    </submittedName>
</protein>
<dbReference type="AlphaFoldDB" id="A0AB36FWK1"/>
<dbReference type="EMBL" id="MIPY01000008">
    <property type="protein sequence ID" value="OES33311.1"/>
    <property type="molecule type" value="Genomic_DNA"/>
</dbReference>
<dbReference type="RefSeq" id="WP_069943680.1">
    <property type="nucleotide sequence ID" value="NZ_MIPW01000006.1"/>
</dbReference>
<comment type="caution">
    <text evidence="1">The sequence shown here is derived from an EMBL/GenBank/DDBJ whole genome shotgun (WGS) entry which is preliminary data.</text>
</comment>
<dbReference type="Proteomes" id="UP000095392">
    <property type="component" value="Unassembled WGS sequence"/>
</dbReference>
<keyword evidence="2" id="KW-1185">Reference proteome</keyword>
<organism evidence="1 2">
    <name type="scientific">Alteromonas macleodii</name>
    <name type="common">Pseudoalteromonas macleodii</name>
    <dbReference type="NCBI Taxonomy" id="28108"/>
    <lineage>
        <taxon>Bacteria</taxon>
        <taxon>Pseudomonadati</taxon>
        <taxon>Pseudomonadota</taxon>
        <taxon>Gammaproteobacteria</taxon>
        <taxon>Alteromonadales</taxon>
        <taxon>Alteromonadaceae</taxon>
        <taxon>Alteromonas/Salinimonas group</taxon>
        <taxon>Alteromonas</taxon>
    </lineage>
</organism>
<accession>A0AB36FWK1</accession>
<evidence type="ECO:0000313" key="2">
    <source>
        <dbReference type="Proteomes" id="UP000095392"/>
    </source>
</evidence>